<dbReference type="KEGG" id="siq:DQ08_06325"/>
<evidence type="ECO:0000313" key="2">
    <source>
        <dbReference type="EMBL" id="RLU56415.1"/>
    </source>
</evidence>
<dbReference type="GeneID" id="35766467"/>
<dbReference type="Proteomes" id="UP000269148">
    <property type="component" value="Unassembled WGS sequence"/>
</dbReference>
<dbReference type="Gene3D" id="2.60.120.10">
    <property type="entry name" value="Jelly Rolls"/>
    <property type="match status" value="1"/>
</dbReference>
<organism evidence="2 4">
    <name type="scientific">Streptococcus iniae</name>
    <name type="common">Streptococcus shiloi</name>
    <dbReference type="NCBI Taxonomy" id="1346"/>
    <lineage>
        <taxon>Bacteria</taxon>
        <taxon>Bacillati</taxon>
        <taxon>Bacillota</taxon>
        <taxon>Bacilli</taxon>
        <taxon>Lactobacillales</taxon>
        <taxon>Streptococcaceae</taxon>
        <taxon>Streptococcus</taxon>
    </lineage>
</organism>
<dbReference type="RefSeq" id="WP_003101234.1">
    <property type="nucleotide sequence ID" value="NZ_CP010783.1"/>
</dbReference>
<dbReference type="SMR" id="A0A3L8GH92"/>
<accession>A0A3L8GH92</accession>
<dbReference type="SUPFAM" id="SSF51182">
    <property type="entry name" value="RmlC-like cupins"/>
    <property type="match status" value="1"/>
</dbReference>
<proteinExistence type="predicted"/>
<evidence type="ECO:0000313" key="4">
    <source>
        <dbReference type="Proteomes" id="UP000269148"/>
    </source>
</evidence>
<dbReference type="EMBL" id="CP007586">
    <property type="protein sequence ID" value="AHY16073.1"/>
    <property type="molecule type" value="Genomic_DNA"/>
</dbReference>
<dbReference type="KEGG" id="siz:SI82_06475"/>
<dbReference type="InterPro" id="IPR014710">
    <property type="entry name" value="RmlC-like_jellyroll"/>
</dbReference>
<reference evidence="1 3" key="1">
    <citation type="journal article" date="2014" name="Genome Announc.">
        <title>Complete Genome Sequence of a Virulent Strain, Streptococcus iniae ISET0901, Isolated from Diseased Tilapia.</title>
        <authorList>
            <person name="Pridgeon J.W."/>
            <person name="Zhang D."/>
            <person name="Zhang L."/>
        </authorList>
    </citation>
    <scope>NUCLEOTIDE SEQUENCE [LARGE SCALE GENOMIC DNA]</scope>
    <source>
        <strain evidence="1 3">ISET0901</strain>
    </source>
</reference>
<name>A0A3L8GH92_STRIN</name>
<keyword evidence="3" id="KW-1185">Reference proteome</keyword>
<gene>
    <name evidence="2" type="ORF">DIY07_06590</name>
    <name evidence="1" type="ORF">DQ08_06325</name>
</gene>
<protein>
    <recommendedName>
        <fullName evidence="5">HutD family protein</fullName>
    </recommendedName>
</protein>
<reference evidence="2 4" key="2">
    <citation type="submission" date="2018-06" db="EMBL/GenBank/DDBJ databases">
        <title>Mutators as drivers of adaptation in pathogenic bacteria and a risk factor for host jumps and vaccine escape.</title>
        <authorList>
            <person name="Barnes A.C."/>
            <person name="Silayeva O."/>
        </authorList>
    </citation>
    <scope>NUCLEOTIDE SEQUENCE [LARGE SCALE GENOMIC DNA]</scope>
    <source>
        <strain evidence="2 4">QMA0445</strain>
    </source>
</reference>
<sequence>MAKQYVLEPKSFVMSDWSGGKTKELYLFPPTSRYLNRDFEFRLSTASVSLEETTFSDLSGYHRIIMTLDHPMTLINHTSHKTVDLHPFQAYYFEGSDRIRSIGKCTDFNFIFNDDYCGQLMAITSNNDPICNSQSIQMVYSLCDVTYQINYGDKQMLKANHLLVIEKEPPKKACHIQLTSEKQKDVAIAVWAGLSYRRGFGLHDERLFKEEHYYGFN</sequence>
<dbReference type="PANTHER" id="PTHR37943:SF1">
    <property type="entry name" value="PROTEIN VES"/>
    <property type="match status" value="1"/>
</dbReference>
<dbReference type="Proteomes" id="UP000025245">
    <property type="component" value="Chromosome"/>
</dbReference>
<evidence type="ECO:0000313" key="3">
    <source>
        <dbReference type="Proteomes" id="UP000025245"/>
    </source>
</evidence>
<dbReference type="AlphaFoldDB" id="A0A3L8GH92"/>
<dbReference type="KEGG" id="sio:DW64_06320"/>
<dbReference type="InterPro" id="IPR011051">
    <property type="entry name" value="RmlC_Cupin_sf"/>
</dbReference>
<dbReference type="Pfam" id="PF05962">
    <property type="entry name" value="HutD"/>
    <property type="match status" value="1"/>
</dbReference>
<dbReference type="InterPro" id="IPR010282">
    <property type="entry name" value="Uncharacterised_HutD/Ves"/>
</dbReference>
<dbReference type="EMBL" id="QLQD01000058">
    <property type="protein sequence ID" value="RLU56415.1"/>
    <property type="molecule type" value="Genomic_DNA"/>
</dbReference>
<evidence type="ECO:0008006" key="5">
    <source>
        <dbReference type="Google" id="ProtNLM"/>
    </source>
</evidence>
<dbReference type="STRING" id="1346.BMF34_06385"/>
<dbReference type="OrthoDB" id="9786443at2"/>
<dbReference type="PANTHER" id="PTHR37943">
    <property type="entry name" value="PROTEIN VES"/>
    <property type="match status" value="1"/>
</dbReference>
<evidence type="ECO:0000313" key="1">
    <source>
        <dbReference type="EMBL" id="AHY16073.1"/>
    </source>
</evidence>